<dbReference type="SMART" id="SM00034">
    <property type="entry name" value="CLECT"/>
    <property type="match status" value="1"/>
</dbReference>
<evidence type="ECO:0000256" key="1">
    <source>
        <dbReference type="ARBA" id="ARBA00004401"/>
    </source>
</evidence>
<dbReference type="InterPro" id="IPR033992">
    <property type="entry name" value="NKR-like_CTLD"/>
</dbReference>
<reference evidence="6" key="2">
    <citation type="submission" date="2025-08" db="UniProtKB">
        <authorList>
            <consortium name="Ensembl"/>
        </authorList>
    </citation>
    <scope>IDENTIFICATION</scope>
</reference>
<proteinExistence type="predicted"/>
<dbReference type="Proteomes" id="UP000291020">
    <property type="component" value="Unassembled WGS sequence"/>
</dbReference>
<dbReference type="InterPro" id="IPR050828">
    <property type="entry name" value="C-type_lectin/matrix_domain"/>
</dbReference>
<dbReference type="SUPFAM" id="SSF56436">
    <property type="entry name" value="C-type lectin-like"/>
    <property type="match status" value="1"/>
</dbReference>
<dbReference type="InterPro" id="IPR016186">
    <property type="entry name" value="C-type_lectin-like/link_sf"/>
</dbReference>
<feature type="domain" description="C-type lectin" evidence="4">
    <location>
        <begin position="122"/>
        <end position="225"/>
    </location>
</feature>
<keyword evidence="7" id="KW-1185">Reference proteome</keyword>
<feature type="transmembrane region" description="Helical" evidence="3">
    <location>
        <begin position="75"/>
        <end position="96"/>
    </location>
</feature>
<dbReference type="CDD" id="cd03593">
    <property type="entry name" value="CLECT_NK_receptors_like"/>
    <property type="match status" value="1"/>
</dbReference>
<dbReference type="GO" id="GO:0030246">
    <property type="term" value="F:carbohydrate binding"/>
    <property type="evidence" value="ECO:0007669"/>
    <property type="project" value="UniProtKB-KW"/>
</dbReference>
<keyword evidence="3" id="KW-1133">Transmembrane helix</keyword>
<sequence>MSPGLESAIPSETEQMCNGSYHAEKMKPEPLLASQETQMNENGTTHMPIPPQGGKSSKICLTGLLSGLKLRAHRWAVPILALNFILFIIIIVLIAVSAKTPESCPACAACLVAACPDSWIGYLGKCYYFSEAEGNWTYSQSQCSALNASLAGIDTQQEMDFLMNHKGPSDHWIGLGRELDQPWMWTNSTEFNKWFPIAGGGLCAFLNRGDVSSSSCWRNARWICSKAAEKPAGRAK</sequence>
<dbReference type="GO" id="GO:0005886">
    <property type="term" value="C:plasma membrane"/>
    <property type="evidence" value="ECO:0007669"/>
    <property type="project" value="UniProtKB-SubCell"/>
</dbReference>
<dbReference type="PANTHER" id="PTHR45710:SF35">
    <property type="entry name" value="C-TYPE LECTIN DOMAIN FAMILY 2 MEMBER D"/>
    <property type="match status" value="1"/>
</dbReference>
<evidence type="ECO:0000256" key="3">
    <source>
        <dbReference type="SAM" id="Phobius"/>
    </source>
</evidence>
<dbReference type="Pfam" id="PF00059">
    <property type="entry name" value="Lectin_C"/>
    <property type="match status" value="1"/>
</dbReference>
<feature type="domain" description="4Fe-4S ferredoxin-type" evidence="5">
    <location>
        <begin position="94"/>
        <end position="125"/>
    </location>
</feature>
<dbReference type="PROSITE" id="PS51379">
    <property type="entry name" value="4FE4S_FER_2"/>
    <property type="match status" value="1"/>
</dbReference>
<evidence type="ECO:0000313" key="6">
    <source>
        <dbReference type="Ensembl" id="ENSGAGP00000017034.1"/>
    </source>
</evidence>
<evidence type="ECO:0000313" key="7">
    <source>
        <dbReference type="Proteomes" id="UP000291020"/>
    </source>
</evidence>
<dbReference type="InterPro" id="IPR001304">
    <property type="entry name" value="C-type_lectin-like"/>
</dbReference>
<evidence type="ECO:0000256" key="2">
    <source>
        <dbReference type="ARBA" id="ARBA00022734"/>
    </source>
</evidence>
<organism evidence="6 7">
    <name type="scientific">Gopherus agassizii</name>
    <name type="common">Agassiz's desert tortoise</name>
    <dbReference type="NCBI Taxonomy" id="38772"/>
    <lineage>
        <taxon>Eukaryota</taxon>
        <taxon>Metazoa</taxon>
        <taxon>Chordata</taxon>
        <taxon>Craniata</taxon>
        <taxon>Vertebrata</taxon>
        <taxon>Euteleostomi</taxon>
        <taxon>Archelosauria</taxon>
        <taxon>Testudinata</taxon>
        <taxon>Testudines</taxon>
        <taxon>Cryptodira</taxon>
        <taxon>Durocryptodira</taxon>
        <taxon>Testudinoidea</taxon>
        <taxon>Testudinidae</taxon>
        <taxon>Gopherus</taxon>
    </lineage>
</organism>
<evidence type="ECO:0000259" key="5">
    <source>
        <dbReference type="PROSITE" id="PS51379"/>
    </source>
</evidence>
<dbReference type="PANTHER" id="PTHR45710">
    <property type="entry name" value="C-TYPE LECTIN DOMAIN-CONTAINING PROTEIN 180"/>
    <property type="match status" value="1"/>
</dbReference>
<dbReference type="Gene3D" id="3.10.100.10">
    <property type="entry name" value="Mannose-Binding Protein A, subunit A"/>
    <property type="match status" value="1"/>
</dbReference>
<reference evidence="6" key="3">
    <citation type="submission" date="2025-09" db="UniProtKB">
        <authorList>
            <consortium name="Ensembl"/>
        </authorList>
    </citation>
    <scope>IDENTIFICATION</scope>
</reference>
<dbReference type="AlphaFoldDB" id="A0A452HPT9"/>
<protein>
    <recommendedName>
        <fullName evidence="8">C-type lectin domain-containing protein</fullName>
    </recommendedName>
</protein>
<evidence type="ECO:0008006" key="8">
    <source>
        <dbReference type="Google" id="ProtNLM"/>
    </source>
</evidence>
<reference evidence="7" key="1">
    <citation type="journal article" date="2017" name="PLoS ONE">
        <title>The Agassiz's desert tortoise genome provides a resource for the conservation of a threatened species.</title>
        <authorList>
            <person name="Tollis M."/>
            <person name="DeNardo D.F."/>
            <person name="Cornelius J.A."/>
            <person name="Dolby G.A."/>
            <person name="Edwards T."/>
            <person name="Henen B.T."/>
            <person name="Karl A.E."/>
            <person name="Murphy R.W."/>
            <person name="Kusumi K."/>
        </authorList>
    </citation>
    <scope>NUCLEOTIDE SEQUENCE [LARGE SCALE GENOMIC DNA]</scope>
</reference>
<keyword evidence="2" id="KW-0430">Lectin</keyword>
<accession>A0A452HPT9</accession>
<dbReference type="InterPro" id="IPR016187">
    <property type="entry name" value="CTDL_fold"/>
</dbReference>
<keyword evidence="3" id="KW-0812">Transmembrane</keyword>
<dbReference type="InterPro" id="IPR017896">
    <property type="entry name" value="4Fe4S_Fe-S-bd"/>
</dbReference>
<comment type="subcellular location">
    <subcellularLocation>
        <location evidence="1">Cell membrane</location>
        <topology evidence="1">Single-pass type II membrane protein</topology>
    </subcellularLocation>
</comment>
<evidence type="ECO:0000259" key="4">
    <source>
        <dbReference type="PROSITE" id="PS50041"/>
    </source>
</evidence>
<name>A0A452HPT9_9SAUR</name>
<dbReference type="Ensembl" id="ENSGAGT00000019441.1">
    <property type="protein sequence ID" value="ENSGAGP00000017034.1"/>
    <property type="gene ID" value="ENSGAGG00000012721.1"/>
</dbReference>
<dbReference type="PROSITE" id="PS50041">
    <property type="entry name" value="C_TYPE_LECTIN_2"/>
    <property type="match status" value="1"/>
</dbReference>
<keyword evidence="3" id="KW-0472">Membrane</keyword>